<evidence type="ECO:0000256" key="1">
    <source>
        <dbReference type="SAM" id="MobiDB-lite"/>
    </source>
</evidence>
<organism evidence="2 3">
    <name type="scientific">Venturia inaequalis</name>
    <name type="common">Apple scab fungus</name>
    <dbReference type="NCBI Taxonomy" id="5025"/>
    <lineage>
        <taxon>Eukaryota</taxon>
        <taxon>Fungi</taxon>
        <taxon>Dikarya</taxon>
        <taxon>Ascomycota</taxon>
        <taxon>Pezizomycotina</taxon>
        <taxon>Dothideomycetes</taxon>
        <taxon>Pleosporomycetidae</taxon>
        <taxon>Venturiales</taxon>
        <taxon>Venturiaceae</taxon>
        <taxon>Venturia</taxon>
    </lineage>
</organism>
<sequence length="156" mass="16914">MSASPTSPPPPPPPSPATPQGDLARFYPLSALADTTDALVRLIQQNGFYYEDTAVTVLGGRPSNDPNEAQHRVFLGAHIGPVERLPWRDIFEEMEPYVVDVGGEDAGGEDEAAEDVGGGDVDGGDVGEEDVVRGGRIRRGLRRARGWFRGLFRREE</sequence>
<dbReference type="AlphaFoldDB" id="A0A8H3UNZ7"/>
<dbReference type="Proteomes" id="UP000433883">
    <property type="component" value="Unassembled WGS sequence"/>
</dbReference>
<feature type="region of interest" description="Disordered" evidence="1">
    <location>
        <begin position="101"/>
        <end position="129"/>
    </location>
</feature>
<comment type="caution">
    <text evidence="2">The sequence shown here is derived from an EMBL/GenBank/DDBJ whole genome shotgun (WGS) entry which is preliminary data.</text>
</comment>
<feature type="compositionally biased region" description="Pro residues" evidence="1">
    <location>
        <begin position="1"/>
        <end position="17"/>
    </location>
</feature>
<evidence type="ECO:0000313" key="3">
    <source>
        <dbReference type="Proteomes" id="UP000433883"/>
    </source>
</evidence>
<proteinExistence type="predicted"/>
<feature type="region of interest" description="Disordered" evidence="1">
    <location>
        <begin position="1"/>
        <end position="23"/>
    </location>
</feature>
<name>A0A8H3UNZ7_VENIN</name>
<accession>A0A8H3UNZ7</accession>
<gene>
    <name evidence="2" type="ORF">BLS_003796</name>
</gene>
<reference evidence="2 3" key="1">
    <citation type="submission" date="2019-11" db="EMBL/GenBank/DDBJ databases">
        <title>Venturia inaequalis Genome Resource.</title>
        <authorList>
            <person name="Lichtner F.J."/>
        </authorList>
    </citation>
    <scope>NUCLEOTIDE SEQUENCE [LARGE SCALE GENOMIC DNA]</scope>
    <source>
        <strain evidence="2">Bline_iso_100314</strain>
    </source>
</reference>
<evidence type="ECO:0000313" key="2">
    <source>
        <dbReference type="EMBL" id="KAE9973018.1"/>
    </source>
</evidence>
<protein>
    <submittedName>
        <fullName evidence="2">Uncharacterized protein</fullName>
    </submittedName>
</protein>
<dbReference type="EMBL" id="WNWQ01000246">
    <property type="protein sequence ID" value="KAE9973018.1"/>
    <property type="molecule type" value="Genomic_DNA"/>
</dbReference>
<feature type="compositionally biased region" description="Acidic residues" evidence="1">
    <location>
        <begin position="102"/>
        <end position="114"/>
    </location>
</feature>